<keyword evidence="5" id="KW-0997">Cell inner membrane</keyword>
<dbReference type="PANTHER" id="PTHR43065:SF46">
    <property type="entry name" value="C4-DICARBOXYLATE TRANSPORT SENSOR PROTEIN DCTB"/>
    <property type="match status" value="1"/>
</dbReference>
<evidence type="ECO:0000256" key="10">
    <source>
        <dbReference type="ARBA" id="ARBA00022777"/>
    </source>
</evidence>
<dbReference type="Gene3D" id="1.10.287.130">
    <property type="match status" value="1"/>
</dbReference>
<evidence type="ECO:0000256" key="17">
    <source>
        <dbReference type="SAM" id="Phobius"/>
    </source>
</evidence>
<dbReference type="GO" id="GO:0005524">
    <property type="term" value="F:ATP binding"/>
    <property type="evidence" value="ECO:0007669"/>
    <property type="project" value="UniProtKB-KW"/>
</dbReference>
<dbReference type="PIRSF" id="PIRSF036431">
    <property type="entry name" value="STHK_DctB"/>
    <property type="match status" value="1"/>
</dbReference>
<dbReference type="SMART" id="SM00387">
    <property type="entry name" value="HATPase_c"/>
    <property type="match status" value="1"/>
</dbReference>
<evidence type="ECO:0000256" key="5">
    <source>
        <dbReference type="ARBA" id="ARBA00022519"/>
    </source>
</evidence>
<keyword evidence="4" id="KW-1003">Cell membrane</keyword>
<dbReference type="SUPFAM" id="SSF55874">
    <property type="entry name" value="ATPase domain of HSP90 chaperone/DNA topoisomerase II/histidine kinase"/>
    <property type="match status" value="1"/>
</dbReference>
<dbReference type="AlphaFoldDB" id="A0A843BDI1"/>
<feature type="transmembrane region" description="Helical" evidence="17">
    <location>
        <begin position="314"/>
        <end position="332"/>
    </location>
</feature>
<evidence type="ECO:0000313" key="19">
    <source>
        <dbReference type="EMBL" id="MBI1625427.1"/>
    </source>
</evidence>
<dbReference type="Pfam" id="PF02518">
    <property type="entry name" value="HATPase_c"/>
    <property type="match status" value="1"/>
</dbReference>
<dbReference type="Gene3D" id="3.30.565.10">
    <property type="entry name" value="Histidine kinase-like ATPase, C-terminal domain"/>
    <property type="match status" value="1"/>
</dbReference>
<keyword evidence="8 17" id="KW-0812">Transmembrane</keyword>
<evidence type="ECO:0000256" key="3">
    <source>
        <dbReference type="ARBA" id="ARBA00012438"/>
    </source>
</evidence>
<sequence>MACTMLAFLPSRLRASLLILLWLAASSLGGWLGYQAFVRAGLETVATAGNNRLDRYVVSLQREIDKFAFLPDVAALQPEVKALLKSPGDALLQSSANLYLQELNRRAGTLTVYLIGQDGHVLAASNWQRADSYVGEDLSFRPYVQQALREGRGRYFGIGTTRGEPGYYLTTTLGQGAQQGVVVVKVGLAQLEESWASVESPVLVSDENSVVILSNVPAWRFAALQPLDEERRSALEASQKYNRLSLNPLGWQTLKPLSSDDAFKQVRIEAAKAASADQRTGRFLLQSRPLAGTPWQITVLSPLTAALQLATSRAWVAGVLIALALLLAALLYQRRKHVREQLAAQQALKQANEALEHKVQQRTADLQTANQSLQQEVAERIQAEATLRAAQDELVQAGKLAVIGQLSTEVAHELNQPLAALRALAGNSQRFLERGQPEMVQSNLQRMADLADRMGQMTGQLRNFARKSVGQPQPVDLEKVIDGALALLESRIARAGAAVLRQPSMPGLRANCDPNRVQQVLVNLISNALDAMQGGSQHPIEIACLQTGDWAQITVRDHGPGLSEQVLPHLFEPFFTTKPESQGLGLGLSLSADIARASGGSLTGGNHPEGGAIFTLSLPLVDTLPLS</sequence>
<keyword evidence="12 17" id="KW-1133">Transmembrane helix</keyword>
<proteinExistence type="predicted"/>
<keyword evidence="9" id="KW-0547">Nucleotide-binding</keyword>
<keyword evidence="10 19" id="KW-0418">Kinase</keyword>
<evidence type="ECO:0000259" key="18">
    <source>
        <dbReference type="PROSITE" id="PS50109"/>
    </source>
</evidence>
<dbReference type="InterPro" id="IPR036097">
    <property type="entry name" value="HisK_dim/P_sf"/>
</dbReference>
<evidence type="ECO:0000256" key="13">
    <source>
        <dbReference type="ARBA" id="ARBA00023012"/>
    </source>
</evidence>
<dbReference type="GO" id="GO:0000155">
    <property type="term" value="F:phosphorelay sensor kinase activity"/>
    <property type="evidence" value="ECO:0007669"/>
    <property type="project" value="InterPro"/>
</dbReference>
<dbReference type="Gene3D" id="3.30.450.20">
    <property type="entry name" value="PAS domain"/>
    <property type="match status" value="2"/>
</dbReference>
<reference evidence="19" key="1">
    <citation type="submission" date="2020-12" db="EMBL/GenBank/DDBJ databases">
        <title>Comamonas sp. nov., isolated from stream water.</title>
        <authorList>
            <person name="Park K.-H."/>
        </authorList>
    </citation>
    <scope>NUCLEOTIDE SEQUENCE</scope>
    <source>
        <strain evidence="19">EJ-4</strain>
    </source>
</reference>
<dbReference type="InterPro" id="IPR029151">
    <property type="entry name" value="Sensor-like_sf"/>
</dbReference>
<evidence type="ECO:0000256" key="11">
    <source>
        <dbReference type="ARBA" id="ARBA00022840"/>
    </source>
</evidence>
<organism evidence="19 20">
    <name type="scientific">Comamonas suwonensis</name>
    <dbReference type="NCBI Taxonomy" id="2606214"/>
    <lineage>
        <taxon>Bacteria</taxon>
        <taxon>Pseudomonadati</taxon>
        <taxon>Pseudomonadota</taxon>
        <taxon>Betaproteobacteria</taxon>
        <taxon>Burkholderiales</taxon>
        <taxon>Comamonadaceae</taxon>
        <taxon>Comamonas</taxon>
    </lineage>
</organism>
<comment type="subcellular location">
    <subcellularLocation>
        <location evidence="2">Cell inner membrane</location>
        <topology evidence="2">Multi-pass membrane protein</topology>
    </subcellularLocation>
</comment>
<name>A0A843BDI1_9BURK</name>
<dbReference type="InterPro" id="IPR005467">
    <property type="entry name" value="His_kinase_dom"/>
</dbReference>
<dbReference type="SUPFAM" id="SSF47384">
    <property type="entry name" value="Homodimeric domain of signal transducing histidine kinase"/>
    <property type="match status" value="1"/>
</dbReference>
<evidence type="ECO:0000256" key="7">
    <source>
        <dbReference type="ARBA" id="ARBA00022679"/>
    </source>
</evidence>
<dbReference type="SUPFAM" id="SSF103190">
    <property type="entry name" value="Sensory domain-like"/>
    <property type="match status" value="1"/>
</dbReference>
<dbReference type="EC" id="2.7.13.3" evidence="3"/>
<evidence type="ECO:0000256" key="4">
    <source>
        <dbReference type="ARBA" id="ARBA00022475"/>
    </source>
</evidence>
<keyword evidence="14 17" id="KW-0472">Membrane</keyword>
<dbReference type="InterPro" id="IPR003594">
    <property type="entry name" value="HATPase_dom"/>
</dbReference>
<dbReference type="PROSITE" id="PS50109">
    <property type="entry name" value="HIS_KIN"/>
    <property type="match status" value="1"/>
</dbReference>
<evidence type="ECO:0000256" key="15">
    <source>
        <dbReference type="ARBA" id="ARBA00073143"/>
    </source>
</evidence>
<evidence type="ECO:0000256" key="2">
    <source>
        <dbReference type="ARBA" id="ARBA00004429"/>
    </source>
</evidence>
<feature type="coiled-coil region" evidence="16">
    <location>
        <begin position="338"/>
        <end position="393"/>
    </location>
</feature>
<dbReference type="Proteomes" id="UP000530032">
    <property type="component" value="Unassembled WGS sequence"/>
</dbReference>
<keyword evidence="13" id="KW-0902">Two-component regulatory system</keyword>
<dbReference type="GO" id="GO:0005886">
    <property type="term" value="C:plasma membrane"/>
    <property type="evidence" value="ECO:0007669"/>
    <property type="project" value="UniProtKB-SubCell"/>
</dbReference>
<dbReference type="FunFam" id="1.10.287.130:FF:000049">
    <property type="entry name" value="C4-dicarboxylate transport sensor protein DctB"/>
    <property type="match status" value="1"/>
</dbReference>
<dbReference type="Gene3D" id="6.10.250.3020">
    <property type="match status" value="1"/>
</dbReference>
<keyword evidence="11" id="KW-0067">ATP-binding</keyword>
<dbReference type="InterPro" id="IPR017055">
    <property type="entry name" value="Sig_transdc_His_kinase_DctB"/>
</dbReference>
<comment type="caution">
    <text evidence="19">The sequence shown here is derived from an EMBL/GenBank/DDBJ whole genome shotgun (WGS) entry which is preliminary data.</text>
</comment>
<dbReference type="Pfam" id="PF00512">
    <property type="entry name" value="HisKA"/>
    <property type="match status" value="1"/>
</dbReference>
<gene>
    <name evidence="19" type="ORF">HF327_013060</name>
</gene>
<dbReference type="InterPro" id="IPR003661">
    <property type="entry name" value="HisK_dim/P_dom"/>
</dbReference>
<protein>
    <recommendedName>
        <fullName evidence="15">C4-dicarboxylate transport sensor protein DctB</fullName>
        <ecNumber evidence="3">2.7.13.3</ecNumber>
    </recommendedName>
</protein>
<keyword evidence="16" id="KW-0175">Coiled coil</keyword>
<dbReference type="RefSeq" id="WP_198460587.1">
    <property type="nucleotide sequence ID" value="NZ_JABBCQ020000010.1"/>
</dbReference>
<keyword evidence="20" id="KW-1185">Reference proteome</keyword>
<evidence type="ECO:0000256" key="9">
    <source>
        <dbReference type="ARBA" id="ARBA00022741"/>
    </source>
</evidence>
<dbReference type="CDD" id="cd00082">
    <property type="entry name" value="HisKA"/>
    <property type="match status" value="1"/>
</dbReference>
<evidence type="ECO:0000256" key="14">
    <source>
        <dbReference type="ARBA" id="ARBA00023136"/>
    </source>
</evidence>
<accession>A0A843BDI1</accession>
<keyword evidence="6" id="KW-0597">Phosphoprotein</keyword>
<dbReference type="PANTHER" id="PTHR43065">
    <property type="entry name" value="SENSOR HISTIDINE KINASE"/>
    <property type="match status" value="1"/>
</dbReference>
<dbReference type="InterPro" id="IPR036890">
    <property type="entry name" value="HATPase_C_sf"/>
</dbReference>
<dbReference type="InterPro" id="IPR004358">
    <property type="entry name" value="Sig_transdc_His_kin-like_C"/>
</dbReference>
<dbReference type="SMART" id="SM00388">
    <property type="entry name" value="HisKA"/>
    <property type="match status" value="1"/>
</dbReference>
<evidence type="ECO:0000256" key="16">
    <source>
        <dbReference type="SAM" id="Coils"/>
    </source>
</evidence>
<dbReference type="EMBL" id="JABBCQ020000010">
    <property type="protein sequence ID" value="MBI1625427.1"/>
    <property type="molecule type" value="Genomic_DNA"/>
</dbReference>
<keyword evidence="7" id="KW-0808">Transferase</keyword>
<feature type="domain" description="Histidine kinase" evidence="18">
    <location>
        <begin position="409"/>
        <end position="622"/>
    </location>
</feature>
<dbReference type="PRINTS" id="PR00344">
    <property type="entry name" value="BCTRLSENSOR"/>
</dbReference>
<evidence type="ECO:0000313" key="20">
    <source>
        <dbReference type="Proteomes" id="UP000530032"/>
    </source>
</evidence>
<evidence type="ECO:0000256" key="12">
    <source>
        <dbReference type="ARBA" id="ARBA00022989"/>
    </source>
</evidence>
<evidence type="ECO:0000256" key="8">
    <source>
        <dbReference type="ARBA" id="ARBA00022692"/>
    </source>
</evidence>
<evidence type="ECO:0000256" key="6">
    <source>
        <dbReference type="ARBA" id="ARBA00022553"/>
    </source>
</evidence>
<evidence type="ECO:0000256" key="1">
    <source>
        <dbReference type="ARBA" id="ARBA00000085"/>
    </source>
</evidence>
<comment type="catalytic activity">
    <reaction evidence="1">
        <text>ATP + protein L-histidine = ADP + protein N-phospho-L-histidine.</text>
        <dbReference type="EC" id="2.7.13.3"/>
    </reaction>
</comment>